<organism evidence="2 3">
    <name type="scientific">Burkholderia lata (strain ATCC 17760 / DSM 23089 / LMG 22485 / NCIMB 9086 / R18194 / 383)</name>
    <dbReference type="NCBI Taxonomy" id="482957"/>
    <lineage>
        <taxon>Bacteria</taxon>
        <taxon>Pseudomonadati</taxon>
        <taxon>Pseudomonadota</taxon>
        <taxon>Betaproteobacteria</taxon>
        <taxon>Burkholderiales</taxon>
        <taxon>Burkholderiaceae</taxon>
        <taxon>Burkholderia</taxon>
        <taxon>Burkholderia cepacia complex</taxon>
    </lineage>
</organism>
<name>A0A6P2UBK2_BURL3</name>
<accession>A0A6P2UBK2</accession>
<dbReference type="InterPro" id="IPR009081">
    <property type="entry name" value="PP-bd_ACP"/>
</dbReference>
<dbReference type="Gene3D" id="1.10.1200.10">
    <property type="entry name" value="ACP-like"/>
    <property type="match status" value="1"/>
</dbReference>
<protein>
    <submittedName>
        <fullName evidence="2">Acyl carrier protein</fullName>
    </submittedName>
</protein>
<dbReference type="PROSITE" id="PS50075">
    <property type="entry name" value="CARRIER"/>
    <property type="match status" value="1"/>
</dbReference>
<dbReference type="InterPro" id="IPR036736">
    <property type="entry name" value="ACP-like_sf"/>
</dbReference>
<evidence type="ECO:0000313" key="3">
    <source>
        <dbReference type="Proteomes" id="UP000494274"/>
    </source>
</evidence>
<dbReference type="Proteomes" id="UP000494274">
    <property type="component" value="Unassembled WGS sequence"/>
</dbReference>
<dbReference type="Pfam" id="PF00550">
    <property type="entry name" value="PP-binding"/>
    <property type="match status" value="1"/>
</dbReference>
<gene>
    <name evidence="2" type="primary">acpP</name>
    <name evidence="2" type="ORF">BLA18112_02036</name>
</gene>
<evidence type="ECO:0000313" key="2">
    <source>
        <dbReference type="EMBL" id="VWC72381.1"/>
    </source>
</evidence>
<dbReference type="SUPFAM" id="SSF47336">
    <property type="entry name" value="ACP-like"/>
    <property type="match status" value="1"/>
</dbReference>
<dbReference type="EMBL" id="CABVQI010000005">
    <property type="protein sequence ID" value="VWC72381.1"/>
    <property type="molecule type" value="Genomic_DNA"/>
</dbReference>
<evidence type="ECO:0000259" key="1">
    <source>
        <dbReference type="PROSITE" id="PS50075"/>
    </source>
</evidence>
<dbReference type="AlphaFoldDB" id="A0A6P2UBK2"/>
<feature type="domain" description="Carrier" evidence="1">
    <location>
        <begin position="10"/>
        <end position="85"/>
    </location>
</feature>
<sequence length="89" mass="9779">MTVPSDTVLRDTREQVHGVLLDIMPALNAASIDERLHLKELGADSVDRVEIIMSLRERFGLSVAMSRFSDVPDLHALIVLLAALREGTA</sequence>
<dbReference type="RefSeq" id="WP_175043528.1">
    <property type="nucleotide sequence ID" value="NZ_CABVQI010000005.1"/>
</dbReference>
<reference evidence="2 3" key="1">
    <citation type="submission" date="2019-09" db="EMBL/GenBank/DDBJ databases">
        <authorList>
            <person name="Depoorter E."/>
        </authorList>
    </citation>
    <scope>NUCLEOTIDE SEQUENCE [LARGE SCALE GENOMIC DNA]</scope>
    <source>
        <strain evidence="2">R-18112</strain>
    </source>
</reference>
<proteinExistence type="predicted"/>